<evidence type="ECO:0000313" key="8">
    <source>
        <dbReference type="Proteomes" id="UP000095284"/>
    </source>
</evidence>
<feature type="region of interest" description="Disordered" evidence="3">
    <location>
        <begin position="90"/>
        <end position="444"/>
    </location>
</feature>
<accession>A0A1I7SLT1</accession>
<name>A0A1I7SLT1_BURXY</name>
<dbReference type="InterPro" id="IPR011990">
    <property type="entry name" value="TPR-like_helical_dom_sf"/>
</dbReference>
<feature type="compositionally biased region" description="Basic and acidic residues" evidence="3">
    <location>
        <begin position="298"/>
        <end position="314"/>
    </location>
</feature>
<organism evidence="8 10">
    <name type="scientific">Bursaphelenchus xylophilus</name>
    <name type="common">Pinewood nematode worm</name>
    <name type="synonym">Aphelenchoides xylophilus</name>
    <dbReference type="NCBI Taxonomy" id="6326"/>
    <lineage>
        <taxon>Eukaryota</taxon>
        <taxon>Metazoa</taxon>
        <taxon>Ecdysozoa</taxon>
        <taxon>Nematoda</taxon>
        <taxon>Chromadorea</taxon>
        <taxon>Rhabditida</taxon>
        <taxon>Tylenchina</taxon>
        <taxon>Tylenchomorpha</taxon>
        <taxon>Aphelenchoidea</taxon>
        <taxon>Aphelenchoididae</taxon>
        <taxon>Bursaphelenchus</taxon>
    </lineage>
</organism>
<comment type="similarity">
    <text evidence="1">Belongs to the aspartyl/asparaginyl beta-hydroxylase family.</text>
</comment>
<keyword evidence="4" id="KW-1133">Transmembrane helix</keyword>
<feature type="compositionally biased region" description="Basic and acidic residues" evidence="3">
    <location>
        <begin position="207"/>
        <end position="220"/>
    </location>
</feature>
<feature type="compositionally biased region" description="Acidic residues" evidence="3">
    <location>
        <begin position="408"/>
        <end position="431"/>
    </location>
</feature>
<keyword evidence="9" id="KW-1185">Reference proteome</keyword>
<dbReference type="InterPro" id="IPR019734">
    <property type="entry name" value="TPR_rpt"/>
</dbReference>
<gene>
    <name evidence="6" type="ORF">BXYJ_LOCUS14284</name>
</gene>
<evidence type="ECO:0000256" key="1">
    <source>
        <dbReference type="ARBA" id="ARBA00007730"/>
    </source>
</evidence>
<dbReference type="Proteomes" id="UP000095284">
    <property type="component" value="Unplaced"/>
</dbReference>
<proteinExistence type="inferred from homology"/>
<dbReference type="InterPro" id="IPR007803">
    <property type="entry name" value="Asp/Arg/Pro-Hydrxlase"/>
</dbReference>
<feature type="domain" description="Aspartyl/asparaginy/proline hydroxylase" evidence="5">
    <location>
        <begin position="716"/>
        <end position="871"/>
    </location>
</feature>
<feature type="compositionally biased region" description="Acidic residues" evidence="3">
    <location>
        <begin position="157"/>
        <end position="169"/>
    </location>
</feature>
<evidence type="ECO:0000313" key="7">
    <source>
        <dbReference type="EMBL" id="CAG9129818.1"/>
    </source>
</evidence>
<dbReference type="OrthoDB" id="438431at2759"/>
<dbReference type="InterPro" id="IPR039038">
    <property type="entry name" value="ASPH"/>
</dbReference>
<evidence type="ECO:0000256" key="3">
    <source>
        <dbReference type="SAM" id="MobiDB-lite"/>
    </source>
</evidence>
<dbReference type="SMR" id="A0A1I7SLT1"/>
<dbReference type="SMART" id="SM00028">
    <property type="entry name" value="TPR"/>
    <property type="match status" value="4"/>
</dbReference>
<sequence>MSGSPSPYAHQNGTSVPRNQFRRQGSSYGPGHVHNMAVMVAPQKIDYSVTKGGLRSWAVLLVFILLCSALLAIFSESDDGEDNDYVANVVEEDEPETLIPETEEETEDVTPAPPDIEDAENEEEDEEQQLFSSLLQKAKDRWLGGKSKKKGVKKDEEEKDDDDEDNNEVDEGKLLRNQRRQERKRDLRRRSRKQESEEEEEEDEEEKEVKKTDPPKVNIKEEDDDDNDSDERKDSTEDDNDDDEEEEEPPKKRVIPQKAVPAKEESEENEDDDADDKSEEKEKEPEPLPRHVIKRQQKQAEQKEKEEAQRKAEKDEDDDDDEEDEVAMCVQKVKKQKKKKEIDDDDEDINDDEEEEVLVMPRTHREPKRSGKSWRQSLQAKRMAEDSKNPRKSLLKSKKRKMYPKLEDQEEIDEDDDQSSENDNDDQTEEEQLSKVEVREVAATRKKTNNYNRKAITNRHDYKHRSKLDLADYLIEKHDFKGAVQYYTEVLKDYKDSPRAHFGLGRILQLNSEEEDTDENMDKAINEYQKVLDEYDTPDELFKEAAENLIECARYRGNLHKVMTVQRELIDRFPDEIDIQTDFGITFLMMGRPHDARNIFTSILEADPQNSVALAYYGYLLKVYDHDYEKGTFYMKKGLKNQDQPILDAKFYFHLGDGLQRLGRSQEALKVYEDAVELGLFPSVYQRSTYNLDGLTARPWWTVTQTLCGKHLKSLERQWTAMREEALTALKDSEDRFKPEDAHLTEGSYKSLFLRSEGKFDEKNCRLVPTTCKLLKEFTEESRCDKGEIRINVMSPGSRLWPRCGPTNYVLEAHLGLVSPSEARIRVGKEVRGWRTGKFLIFDESFEHEMWFDGAGTHTFRIVLALELWHPEVPTAMKTDSVL</sequence>
<dbReference type="EMBL" id="CAJFCV020000006">
    <property type="protein sequence ID" value="CAG9129818.1"/>
    <property type="molecule type" value="Genomic_DNA"/>
</dbReference>
<dbReference type="WBParaSite" id="BXY_1401400.1">
    <property type="protein sequence ID" value="BXY_1401400.1"/>
    <property type="gene ID" value="BXY_1401400"/>
</dbReference>
<dbReference type="eggNOG" id="KOG3696">
    <property type="taxonomic scope" value="Eukaryota"/>
</dbReference>
<evidence type="ECO:0000313" key="9">
    <source>
        <dbReference type="Proteomes" id="UP000659654"/>
    </source>
</evidence>
<feature type="compositionally biased region" description="Acidic residues" evidence="3">
    <location>
        <begin position="315"/>
        <end position="326"/>
    </location>
</feature>
<evidence type="ECO:0000256" key="4">
    <source>
        <dbReference type="SAM" id="Phobius"/>
    </source>
</evidence>
<feature type="region of interest" description="Disordered" evidence="3">
    <location>
        <begin position="1"/>
        <end position="28"/>
    </location>
</feature>
<feature type="transmembrane region" description="Helical" evidence="4">
    <location>
        <begin position="54"/>
        <end position="74"/>
    </location>
</feature>
<feature type="compositionally biased region" description="Acidic residues" evidence="3">
    <location>
        <begin position="115"/>
        <end position="128"/>
    </location>
</feature>
<keyword evidence="2" id="KW-0175">Coiled coil</keyword>
<evidence type="ECO:0000313" key="10">
    <source>
        <dbReference type="WBParaSite" id="BXY_1401400.1"/>
    </source>
</evidence>
<dbReference type="InterPro" id="IPR027443">
    <property type="entry name" value="IPNS-like_sf"/>
</dbReference>
<feature type="compositionally biased region" description="Acidic residues" evidence="3">
    <location>
        <begin position="265"/>
        <end position="277"/>
    </location>
</feature>
<dbReference type="GO" id="GO:0005783">
    <property type="term" value="C:endoplasmic reticulum"/>
    <property type="evidence" value="ECO:0007669"/>
    <property type="project" value="TreeGrafter"/>
</dbReference>
<dbReference type="Gene3D" id="2.60.120.330">
    <property type="entry name" value="B-lactam Antibiotic, Isopenicillin N Synthase, Chain"/>
    <property type="match status" value="1"/>
</dbReference>
<dbReference type="PANTHER" id="PTHR12366">
    <property type="entry name" value="ASPARTYL/ASPARAGINYL BETA-HYDROXYLASE"/>
    <property type="match status" value="1"/>
</dbReference>
<dbReference type="Proteomes" id="UP000582659">
    <property type="component" value="Unassembled WGS sequence"/>
</dbReference>
<dbReference type="Pfam" id="PF05118">
    <property type="entry name" value="Asp_Arg_Hydrox"/>
    <property type="match status" value="1"/>
</dbReference>
<feature type="compositionally biased region" description="Basic and acidic residues" evidence="3">
    <location>
        <begin position="432"/>
        <end position="443"/>
    </location>
</feature>
<keyword evidence="4" id="KW-0812">Transmembrane</keyword>
<feature type="compositionally biased region" description="Polar residues" evidence="3">
    <location>
        <begin position="1"/>
        <end position="27"/>
    </location>
</feature>
<keyword evidence="4" id="KW-0472">Membrane</keyword>
<reference evidence="10" key="1">
    <citation type="submission" date="2016-11" db="UniProtKB">
        <authorList>
            <consortium name="WormBaseParasite"/>
        </authorList>
    </citation>
    <scope>IDENTIFICATION</scope>
</reference>
<dbReference type="PANTHER" id="PTHR12366:SF29">
    <property type="entry name" value="ASPARTYL BETA-HYDROXYLASE, ISOFORM L"/>
    <property type="match status" value="1"/>
</dbReference>
<dbReference type="AlphaFoldDB" id="A0A1I7SLT1"/>
<evidence type="ECO:0000313" key="6">
    <source>
        <dbReference type="EMBL" id="CAD5234193.1"/>
    </source>
</evidence>
<reference evidence="7" key="2">
    <citation type="submission" date="2020-08" db="EMBL/GenBank/DDBJ databases">
        <authorList>
            <person name="Kikuchi T."/>
        </authorList>
    </citation>
    <scope>NUCLEOTIDE SEQUENCE</scope>
    <source>
        <strain evidence="6">Ka4C1</strain>
    </source>
</reference>
<feature type="compositionally biased region" description="Acidic residues" evidence="3">
    <location>
        <begin position="343"/>
        <end position="357"/>
    </location>
</feature>
<protein>
    <submittedName>
        <fullName evidence="6">(pine wood nematode) hypothetical protein</fullName>
    </submittedName>
    <submittedName>
        <fullName evidence="10">TPR_REGION domain-containing protein</fullName>
    </submittedName>
</protein>
<dbReference type="Pfam" id="PF13432">
    <property type="entry name" value="TPR_16"/>
    <property type="match status" value="1"/>
</dbReference>
<dbReference type="Gene3D" id="1.25.40.10">
    <property type="entry name" value="Tetratricopeptide repeat domain"/>
    <property type="match status" value="1"/>
</dbReference>
<dbReference type="EMBL" id="CAJFDI010000006">
    <property type="protein sequence ID" value="CAD5234193.1"/>
    <property type="molecule type" value="Genomic_DNA"/>
</dbReference>
<feature type="compositionally biased region" description="Acidic residues" evidence="3">
    <location>
        <begin position="196"/>
        <end position="206"/>
    </location>
</feature>
<evidence type="ECO:0000256" key="2">
    <source>
        <dbReference type="SAM" id="Coils"/>
    </source>
</evidence>
<dbReference type="GO" id="GO:0062101">
    <property type="term" value="F:peptidyl-aspartic acid 3-dioxygenase activity"/>
    <property type="evidence" value="ECO:0007669"/>
    <property type="project" value="InterPro"/>
</dbReference>
<dbReference type="SUPFAM" id="SSF48452">
    <property type="entry name" value="TPR-like"/>
    <property type="match status" value="1"/>
</dbReference>
<feature type="compositionally biased region" description="Acidic residues" evidence="3">
    <location>
        <begin position="236"/>
        <end position="248"/>
    </location>
</feature>
<dbReference type="SUPFAM" id="SSF51197">
    <property type="entry name" value="Clavaminate synthase-like"/>
    <property type="match status" value="1"/>
</dbReference>
<evidence type="ECO:0000259" key="5">
    <source>
        <dbReference type="Pfam" id="PF05118"/>
    </source>
</evidence>
<feature type="compositionally biased region" description="Basic and acidic residues" evidence="3">
    <location>
        <begin position="170"/>
        <end position="185"/>
    </location>
</feature>
<feature type="compositionally biased region" description="Acidic residues" evidence="3">
    <location>
        <begin position="90"/>
        <end position="108"/>
    </location>
</feature>
<feature type="coiled-coil region" evidence="2">
    <location>
        <begin position="507"/>
        <end position="534"/>
    </location>
</feature>
<dbReference type="Proteomes" id="UP000659654">
    <property type="component" value="Unassembled WGS sequence"/>
</dbReference>
<feature type="compositionally biased region" description="Basic residues" evidence="3">
    <location>
        <begin position="390"/>
        <end position="403"/>
    </location>
</feature>
<feature type="compositionally biased region" description="Basic and acidic residues" evidence="3">
    <location>
        <begin position="278"/>
        <end position="289"/>
    </location>
</feature>